<dbReference type="SUPFAM" id="SSF52540">
    <property type="entry name" value="P-loop containing nucleoside triphosphate hydrolases"/>
    <property type="match status" value="1"/>
</dbReference>
<dbReference type="InterPro" id="IPR056884">
    <property type="entry name" value="NPHP3-like_N"/>
</dbReference>
<feature type="repeat" description="ANK" evidence="2">
    <location>
        <begin position="636"/>
        <end position="668"/>
    </location>
</feature>
<sequence>MSGNASKWTQKTFESFEIGLAALLSPSLQSMCASPKIKFKNEEQHERYLGWLSSETFAADLGKPIYQPGTGKWFIESLGFQTWIQNRGQTLFSHGIPGAGKTSMASIIIDDLNHRHGSDPHVGIAYIFCSFRYCDDPRQSPDNVLASLIRQLVWRLPRLPSTIQVFYEKHRGNGSRPSFNDLCKVFKEVVQMALKQAFIVIDALDECKAATVSRIISQIFETQASGNLNLLATSRSVPAIQAKFLERPFQEIRATKGDVMTYLEARLKDCEYCALIRRPALQKEAVLVIANSVNGMFLLAQLYLDSLILAPRAKDIKTELDRLTNRSNRVDKGNAAVDDAYQNIVECINNQDPRRQRLAKDTLSWVICAKRPLTPLELRTALAIELGESDLNDEDLYDLEDIISSCSGLITVGSDGTKEVVQLAHYTMHEYFTRHQAIFFPESDKTITASCLTYLSYDIFQQGMCSNDIEFEDRLSQYPLYSYAAQNRGHHARVHSTVDDLLLGLLRDPDFLNSSFQGLFSLKGYYESESYCLRIPFGFTPFHLAAWFGLEKVLQFLVSQWGLPCARDSTNRGPLAWATLNGHISVVKMLLDHGVEPLQHDDDCQTPFSLAALNGHTEVVKLFLDYNIDPNPRDIHNKIPLIEASYGGHHETVELLLSRGAHPDLRTITGGPLSYGHAIMARLR</sequence>
<dbReference type="SMART" id="SM00248">
    <property type="entry name" value="ANK"/>
    <property type="match status" value="4"/>
</dbReference>
<gene>
    <name evidence="5" type="ORF">N7493_001256</name>
</gene>
<evidence type="ECO:0000259" key="4">
    <source>
        <dbReference type="Pfam" id="PF24883"/>
    </source>
</evidence>
<organism evidence="5 6">
    <name type="scientific">Penicillium malachiteum</name>
    <dbReference type="NCBI Taxonomy" id="1324776"/>
    <lineage>
        <taxon>Eukaryota</taxon>
        <taxon>Fungi</taxon>
        <taxon>Dikarya</taxon>
        <taxon>Ascomycota</taxon>
        <taxon>Pezizomycotina</taxon>
        <taxon>Eurotiomycetes</taxon>
        <taxon>Eurotiomycetidae</taxon>
        <taxon>Eurotiales</taxon>
        <taxon>Aspergillaceae</taxon>
        <taxon>Penicillium</taxon>
    </lineage>
</organism>
<feature type="repeat" description="ANK" evidence="2">
    <location>
        <begin position="570"/>
        <end position="602"/>
    </location>
</feature>
<dbReference type="InterPro" id="IPR027417">
    <property type="entry name" value="P-loop_NTPase"/>
</dbReference>
<keyword evidence="1" id="KW-0677">Repeat</keyword>
<evidence type="ECO:0000313" key="6">
    <source>
        <dbReference type="Proteomes" id="UP001215712"/>
    </source>
</evidence>
<dbReference type="Pfam" id="PF00023">
    <property type="entry name" value="Ank"/>
    <property type="match status" value="1"/>
</dbReference>
<evidence type="ECO:0000256" key="2">
    <source>
        <dbReference type="PROSITE-ProRule" id="PRU00023"/>
    </source>
</evidence>
<dbReference type="AlphaFoldDB" id="A0AAD6HU41"/>
<dbReference type="PROSITE" id="PS50088">
    <property type="entry name" value="ANK_REPEAT"/>
    <property type="match status" value="3"/>
</dbReference>
<dbReference type="InterPro" id="IPR036770">
    <property type="entry name" value="Ankyrin_rpt-contain_sf"/>
</dbReference>
<evidence type="ECO:0008006" key="7">
    <source>
        <dbReference type="Google" id="ProtNLM"/>
    </source>
</evidence>
<dbReference type="PROSITE" id="PS50297">
    <property type="entry name" value="ANK_REP_REGION"/>
    <property type="match status" value="1"/>
</dbReference>
<dbReference type="Pfam" id="PF24883">
    <property type="entry name" value="NPHP3_N"/>
    <property type="match status" value="1"/>
</dbReference>
<accession>A0AAD6HU41</accession>
<dbReference type="InterPro" id="IPR054471">
    <property type="entry name" value="GPIID_WHD"/>
</dbReference>
<dbReference type="Gene3D" id="1.25.40.20">
    <property type="entry name" value="Ankyrin repeat-containing domain"/>
    <property type="match status" value="2"/>
</dbReference>
<dbReference type="Pfam" id="PF22939">
    <property type="entry name" value="WHD_GPIID"/>
    <property type="match status" value="1"/>
</dbReference>
<protein>
    <recommendedName>
        <fullName evidence="7">NACHT domain-containing protein</fullName>
    </recommendedName>
</protein>
<comment type="caution">
    <text evidence="5">The sequence shown here is derived from an EMBL/GenBank/DDBJ whole genome shotgun (WGS) entry which is preliminary data.</text>
</comment>
<dbReference type="SUPFAM" id="SSF48403">
    <property type="entry name" value="Ankyrin repeat"/>
    <property type="match status" value="1"/>
</dbReference>
<dbReference type="Proteomes" id="UP001215712">
    <property type="component" value="Unassembled WGS sequence"/>
</dbReference>
<proteinExistence type="predicted"/>
<dbReference type="InterPro" id="IPR002110">
    <property type="entry name" value="Ankyrin_rpt"/>
</dbReference>
<dbReference type="Pfam" id="PF12796">
    <property type="entry name" value="Ank_2"/>
    <property type="match status" value="1"/>
</dbReference>
<feature type="domain" description="GPI inositol-deacylase winged helix" evidence="3">
    <location>
        <begin position="354"/>
        <end position="435"/>
    </location>
</feature>
<feature type="repeat" description="ANK" evidence="2">
    <location>
        <begin position="603"/>
        <end position="635"/>
    </location>
</feature>
<dbReference type="EMBL" id="JAQJAN010000002">
    <property type="protein sequence ID" value="KAJ5738101.1"/>
    <property type="molecule type" value="Genomic_DNA"/>
</dbReference>
<name>A0AAD6HU41_9EURO</name>
<keyword evidence="6" id="KW-1185">Reference proteome</keyword>
<evidence type="ECO:0000256" key="1">
    <source>
        <dbReference type="ARBA" id="ARBA00022737"/>
    </source>
</evidence>
<reference evidence="5" key="2">
    <citation type="submission" date="2023-01" db="EMBL/GenBank/DDBJ databases">
        <authorList>
            <person name="Petersen C."/>
        </authorList>
    </citation>
    <scope>NUCLEOTIDE SEQUENCE</scope>
    <source>
        <strain evidence="5">IBT 17514</strain>
    </source>
</reference>
<dbReference type="Gene3D" id="3.40.50.300">
    <property type="entry name" value="P-loop containing nucleotide triphosphate hydrolases"/>
    <property type="match status" value="1"/>
</dbReference>
<feature type="domain" description="Nephrocystin 3-like N-terminal" evidence="4">
    <location>
        <begin position="69"/>
        <end position="235"/>
    </location>
</feature>
<dbReference type="PANTHER" id="PTHR10039">
    <property type="entry name" value="AMELOGENIN"/>
    <property type="match status" value="1"/>
</dbReference>
<keyword evidence="2" id="KW-0040">ANK repeat</keyword>
<dbReference type="PANTHER" id="PTHR10039:SF15">
    <property type="entry name" value="NACHT DOMAIN-CONTAINING PROTEIN"/>
    <property type="match status" value="1"/>
</dbReference>
<evidence type="ECO:0000313" key="5">
    <source>
        <dbReference type="EMBL" id="KAJ5738101.1"/>
    </source>
</evidence>
<reference evidence="5" key="1">
    <citation type="journal article" date="2023" name="IMA Fungus">
        <title>Comparative genomic study of the Penicillium genus elucidates a diverse pangenome and 15 lateral gene transfer events.</title>
        <authorList>
            <person name="Petersen C."/>
            <person name="Sorensen T."/>
            <person name="Nielsen M.R."/>
            <person name="Sondergaard T.E."/>
            <person name="Sorensen J.L."/>
            <person name="Fitzpatrick D.A."/>
            <person name="Frisvad J.C."/>
            <person name="Nielsen K.L."/>
        </authorList>
    </citation>
    <scope>NUCLEOTIDE SEQUENCE</scope>
    <source>
        <strain evidence="5">IBT 17514</strain>
    </source>
</reference>
<evidence type="ECO:0000259" key="3">
    <source>
        <dbReference type="Pfam" id="PF22939"/>
    </source>
</evidence>